<keyword evidence="3" id="KW-1185">Reference proteome</keyword>
<accession>A0A2X4TJB5</accession>
<feature type="chain" id="PRO_5016138149" evidence="1">
    <location>
        <begin position="20"/>
        <end position="140"/>
    </location>
</feature>
<sequence length="140" mass="15173">MNNSFIPAAALLFCSQALAAPHLFIGDNVNVLAARSAKVSIFSKDVVLSDGVQKMVVKFDSPVNPESVNNNRGRVTSNPYILSFNASGNVDIQLSAGKPLDEKKRVRWRKSRPLPSPLAENQSRLIYRCSTGTVSPSSLT</sequence>
<gene>
    <name evidence="2" type="ORF">NCTC7307_01654</name>
</gene>
<protein>
    <submittedName>
        <fullName evidence="2">Uncharacterized protein conserved in bacteria (DUF2057)</fullName>
    </submittedName>
</protein>
<dbReference type="InterPro" id="IPR018635">
    <property type="entry name" value="UPF0319"/>
</dbReference>
<proteinExistence type="predicted"/>
<organism evidence="2 3">
    <name type="scientific">Salmonella enterica subsp. arizonae</name>
    <dbReference type="NCBI Taxonomy" id="59203"/>
    <lineage>
        <taxon>Bacteria</taxon>
        <taxon>Pseudomonadati</taxon>
        <taxon>Pseudomonadota</taxon>
        <taxon>Gammaproteobacteria</taxon>
        <taxon>Enterobacterales</taxon>
        <taxon>Enterobacteriaceae</taxon>
        <taxon>Salmonella</taxon>
    </lineage>
</organism>
<dbReference type="Proteomes" id="UP000248731">
    <property type="component" value="Chromosome 1"/>
</dbReference>
<keyword evidence="1" id="KW-0732">Signal</keyword>
<name>A0A2X4TJB5_SALER</name>
<evidence type="ECO:0000313" key="3">
    <source>
        <dbReference type="Proteomes" id="UP000248731"/>
    </source>
</evidence>
<dbReference type="Pfam" id="PF09829">
    <property type="entry name" value="DUF2057"/>
    <property type="match status" value="1"/>
</dbReference>
<evidence type="ECO:0000256" key="1">
    <source>
        <dbReference type="SAM" id="SignalP"/>
    </source>
</evidence>
<reference evidence="2 3" key="1">
    <citation type="submission" date="2018-06" db="EMBL/GenBank/DDBJ databases">
        <authorList>
            <consortium name="Pathogen Informatics"/>
            <person name="Doyle S."/>
        </authorList>
    </citation>
    <scope>NUCLEOTIDE SEQUENCE [LARGE SCALE GENOMIC DNA]</scope>
    <source>
        <strain evidence="2 3">NCTC7307</strain>
    </source>
</reference>
<dbReference type="EMBL" id="LS483466">
    <property type="protein sequence ID" value="SQI22488.1"/>
    <property type="molecule type" value="Genomic_DNA"/>
</dbReference>
<dbReference type="AlphaFoldDB" id="A0A2X4TJB5"/>
<feature type="signal peptide" evidence="1">
    <location>
        <begin position="1"/>
        <end position="19"/>
    </location>
</feature>
<evidence type="ECO:0000313" key="2">
    <source>
        <dbReference type="EMBL" id="SQI22488.1"/>
    </source>
</evidence>